<keyword evidence="4" id="KW-0067">ATP-binding</keyword>
<dbReference type="eggNOG" id="COG1131">
    <property type="taxonomic scope" value="Bacteria"/>
</dbReference>
<dbReference type="Pfam" id="PF00005">
    <property type="entry name" value="ABC_tran"/>
    <property type="match status" value="1"/>
</dbReference>
<dbReference type="InterPro" id="IPR003593">
    <property type="entry name" value="AAA+_ATPase"/>
</dbReference>
<dbReference type="GO" id="GO:0005524">
    <property type="term" value="F:ATP binding"/>
    <property type="evidence" value="ECO:0007669"/>
    <property type="project" value="UniProtKB-KW"/>
</dbReference>
<dbReference type="InterPro" id="IPR003439">
    <property type="entry name" value="ABC_transporter-like_ATP-bd"/>
</dbReference>
<organism evidence="6 7">
    <name type="scientific">Arenimonas composti TR7-09 = DSM 18010</name>
    <dbReference type="NCBI Taxonomy" id="1121013"/>
    <lineage>
        <taxon>Bacteria</taxon>
        <taxon>Pseudomonadati</taxon>
        <taxon>Pseudomonadota</taxon>
        <taxon>Gammaproteobacteria</taxon>
        <taxon>Lysobacterales</taxon>
        <taxon>Lysobacteraceae</taxon>
        <taxon>Arenimonas</taxon>
    </lineage>
</organism>
<evidence type="ECO:0000256" key="4">
    <source>
        <dbReference type="ARBA" id="ARBA00022840"/>
    </source>
</evidence>
<sequence length="304" mass="32259">MTRAIATHALSLRFAGGFGVHDLALCVPEGAIYGFLGPNGAGKTTTVRLLLDLLRPDAGTVELFGERLTRAHRAPLRHVGALVESPSLYPHLTGRENLEVTRRLLDVPRARVAAVLARTGLADAADRRVRDYSLGMRQRLAIALALLGEPRLLVLDEPSNGLDPAGIVDLRALLRGLAGEGVTVFVSSHLLAEVEQTATHVGVLHGGRLRFEGDIAALRARSRPRLRIVVDDPVRAAALLAGFGETVERDGDALVVPLGDRPAEAINTRLVGAGLAVSHLALEARSLESLFFDLTGEPAQAVAA</sequence>
<keyword evidence="2" id="KW-0813">Transport</keyword>
<name>A0A091BDK6_9GAMM</name>
<reference evidence="6 7" key="1">
    <citation type="submission" date="2013-09" db="EMBL/GenBank/DDBJ databases">
        <title>Genome sequencing of Arenimonas composti.</title>
        <authorList>
            <person name="Chen F."/>
            <person name="Wang G."/>
        </authorList>
    </citation>
    <scope>NUCLEOTIDE SEQUENCE [LARGE SCALE GENOMIC DNA]</scope>
    <source>
        <strain evidence="6 7">TR7-09</strain>
    </source>
</reference>
<evidence type="ECO:0000256" key="3">
    <source>
        <dbReference type="ARBA" id="ARBA00022741"/>
    </source>
</evidence>
<gene>
    <name evidence="6" type="ORF">P873_05150</name>
</gene>
<accession>A0A091BDK6</accession>
<evidence type="ECO:0000313" key="6">
    <source>
        <dbReference type="EMBL" id="KFN50778.1"/>
    </source>
</evidence>
<dbReference type="SMART" id="SM00382">
    <property type="entry name" value="AAA"/>
    <property type="match status" value="1"/>
</dbReference>
<dbReference type="OrthoDB" id="9781337at2"/>
<dbReference type="Proteomes" id="UP000029391">
    <property type="component" value="Unassembled WGS sequence"/>
</dbReference>
<dbReference type="PANTHER" id="PTHR43335:SF4">
    <property type="entry name" value="ABC TRANSPORTER, ATP-BINDING PROTEIN"/>
    <property type="match status" value="1"/>
</dbReference>
<dbReference type="GO" id="GO:0016887">
    <property type="term" value="F:ATP hydrolysis activity"/>
    <property type="evidence" value="ECO:0007669"/>
    <property type="project" value="InterPro"/>
</dbReference>
<evidence type="ECO:0000259" key="5">
    <source>
        <dbReference type="PROSITE" id="PS50893"/>
    </source>
</evidence>
<dbReference type="AlphaFoldDB" id="A0A091BDK6"/>
<dbReference type="STRING" id="1121013.GCA_000426365_01611"/>
<evidence type="ECO:0000256" key="2">
    <source>
        <dbReference type="ARBA" id="ARBA00022448"/>
    </source>
</evidence>
<evidence type="ECO:0000313" key="7">
    <source>
        <dbReference type="Proteomes" id="UP000029391"/>
    </source>
</evidence>
<dbReference type="EMBL" id="AWXU01000016">
    <property type="protein sequence ID" value="KFN50778.1"/>
    <property type="molecule type" value="Genomic_DNA"/>
</dbReference>
<keyword evidence="7" id="KW-1185">Reference proteome</keyword>
<proteinExistence type="inferred from homology"/>
<dbReference type="Gene3D" id="3.40.50.300">
    <property type="entry name" value="P-loop containing nucleotide triphosphate hydrolases"/>
    <property type="match status" value="1"/>
</dbReference>
<dbReference type="PANTHER" id="PTHR43335">
    <property type="entry name" value="ABC TRANSPORTER, ATP-BINDING PROTEIN"/>
    <property type="match status" value="1"/>
</dbReference>
<dbReference type="InterPro" id="IPR017871">
    <property type="entry name" value="ABC_transporter-like_CS"/>
</dbReference>
<feature type="domain" description="ABC transporter" evidence="5">
    <location>
        <begin position="5"/>
        <end position="231"/>
    </location>
</feature>
<comment type="caution">
    <text evidence="6">The sequence shown here is derived from an EMBL/GenBank/DDBJ whole genome shotgun (WGS) entry which is preliminary data.</text>
</comment>
<dbReference type="PROSITE" id="PS00211">
    <property type="entry name" value="ABC_TRANSPORTER_1"/>
    <property type="match status" value="1"/>
</dbReference>
<dbReference type="InterPro" id="IPR027417">
    <property type="entry name" value="P-loop_NTPase"/>
</dbReference>
<dbReference type="RefSeq" id="WP_026816879.1">
    <property type="nucleotide sequence ID" value="NZ_AUFF01000003.1"/>
</dbReference>
<dbReference type="PROSITE" id="PS50893">
    <property type="entry name" value="ABC_TRANSPORTER_2"/>
    <property type="match status" value="1"/>
</dbReference>
<evidence type="ECO:0000256" key="1">
    <source>
        <dbReference type="ARBA" id="ARBA00005417"/>
    </source>
</evidence>
<dbReference type="SUPFAM" id="SSF52540">
    <property type="entry name" value="P-loop containing nucleoside triphosphate hydrolases"/>
    <property type="match status" value="1"/>
</dbReference>
<protein>
    <recommendedName>
        <fullName evidence="5">ABC transporter domain-containing protein</fullName>
    </recommendedName>
</protein>
<keyword evidence="3" id="KW-0547">Nucleotide-binding</keyword>
<comment type="similarity">
    <text evidence="1">Belongs to the ABC transporter superfamily.</text>
</comment>